<evidence type="ECO:0000313" key="4">
    <source>
        <dbReference type="EMBL" id="MCO6043168.1"/>
    </source>
</evidence>
<dbReference type="AlphaFoldDB" id="A0A9X2JG59"/>
<organism evidence="4 5">
    <name type="scientific">Aeoliella straminimaris</name>
    <dbReference type="NCBI Taxonomy" id="2954799"/>
    <lineage>
        <taxon>Bacteria</taxon>
        <taxon>Pseudomonadati</taxon>
        <taxon>Planctomycetota</taxon>
        <taxon>Planctomycetia</taxon>
        <taxon>Pirellulales</taxon>
        <taxon>Lacipirellulaceae</taxon>
        <taxon>Aeoliella</taxon>
    </lineage>
</organism>
<feature type="domain" description="Phosphodiester glycosidase" evidence="3">
    <location>
        <begin position="96"/>
        <end position="282"/>
    </location>
</feature>
<dbReference type="Proteomes" id="UP001155241">
    <property type="component" value="Unassembled WGS sequence"/>
</dbReference>
<keyword evidence="4" id="KW-0326">Glycosidase</keyword>
<dbReference type="EMBL" id="JAMXLR010000020">
    <property type="protein sequence ID" value="MCO6043168.1"/>
    <property type="molecule type" value="Genomic_DNA"/>
</dbReference>
<dbReference type="RefSeq" id="WP_252851267.1">
    <property type="nucleotide sequence ID" value="NZ_JAMXLR010000020.1"/>
</dbReference>
<evidence type="ECO:0000313" key="5">
    <source>
        <dbReference type="Proteomes" id="UP001155241"/>
    </source>
</evidence>
<comment type="caution">
    <text evidence="4">The sequence shown here is derived from an EMBL/GenBank/DDBJ whole genome shotgun (WGS) entry which is preliminary data.</text>
</comment>
<feature type="region of interest" description="Disordered" evidence="1">
    <location>
        <begin position="62"/>
        <end position="84"/>
    </location>
</feature>
<feature type="chain" id="PRO_5040829729" evidence="2">
    <location>
        <begin position="23"/>
        <end position="296"/>
    </location>
</feature>
<name>A0A9X2JG59_9BACT</name>
<proteinExistence type="predicted"/>
<evidence type="ECO:0000256" key="2">
    <source>
        <dbReference type="SAM" id="SignalP"/>
    </source>
</evidence>
<evidence type="ECO:0000256" key="1">
    <source>
        <dbReference type="SAM" id="MobiDB-lite"/>
    </source>
</evidence>
<dbReference type="GO" id="GO:0016798">
    <property type="term" value="F:hydrolase activity, acting on glycosyl bonds"/>
    <property type="evidence" value="ECO:0007669"/>
    <property type="project" value="UniProtKB-KW"/>
</dbReference>
<keyword evidence="2" id="KW-0732">Signal</keyword>
<keyword evidence="4" id="KW-0378">Hydrolase</keyword>
<feature type="signal peptide" evidence="2">
    <location>
        <begin position="1"/>
        <end position="22"/>
    </location>
</feature>
<dbReference type="PANTHER" id="PTHR40446:SF2">
    <property type="entry name" value="N-ACETYLGLUCOSAMINE-1-PHOSPHODIESTER ALPHA-N-ACETYLGLUCOSAMINIDASE"/>
    <property type="match status" value="1"/>
</dbReference>
<keyword evidence="5" id="KW-1185">Reference proteome</keyword>
<reference evidence="4" key="1">
    <citation type="submission" date="2022-06" db="EMBL/GenBank/DDBJ databases">
        <title>Aeoliella straminimaris, a novel planctomycete from sediments.</title>
        <authorList>
            <person name="Vitorino I.R."/>
            <person name="Lage O.M."/>
        </authorList>
    </citation>
    <scope>NUCLEOTIDE SEQUENCE</scope>
    <source>
        <strain evidence="4">ICT_H6.2</strain>
    </source>
</reference>
<protein>
    <submittedName>
        <fullName evidence="4">Phosphodiester glycosidase family protein</fullName>
    </submittedName>
</protein>
<accession>A0A9X2JG59</accession>
<evidence type="ECO:0000259" key="3">
    <source>
        <dbReference type="Pfam" id="PF09992"/>
    </source>
</evidence>
<dbReference type="InterPro" id="IPR018711">
    <property type="entry name" value="NAGPA"/>
</dbReference>
<dbReference type="Pfam" id="PF09992">
    <property type="entry name" value="NAGPA"/>
    <property type="match status" value="1"/>
</dbReference>
<dbReference type="PANTHER" id="PTHR40446">
    <property type="entry name" value="N-ACETYLGLUCOSAMINE-1-PHOSPHODIESTER ALPHA-N-ACETYLGLUCOSAMINIDASE"/>
    <property type="match status" value="1"/>
</dbReference>
<sequence>MARFSCFCLVLVTLLVGYTAGAEEHVARPFHGVTLRELTREEPRPLKIWIAEIDLAADGISFRVTPGNGDPNGEAPGDPNGETTRQTTLEFLQEQHAQLAINATFFGMRARNTDNTGLVVSDGQRVSPFRGDWPSINIDAQNQVAIVRGEHDTYRVTSPSSKLNLHNAITGSNQIVTDGSVTTDERKFSRALHPRTAIGYTADNRLILAVVDGRQPGVSEGMSLPELAQLMLENDCVQAVNLDGGGSTTMAIADPAARVLNTPCSKNGKGEFGTLRQNGTSLAVFARPATERETCK</sequence>
<gene>
    <name evidence="4" type="ORF">NG895_04560</name>
</gene>